<gene>
    <name evidence="1" type="primary">LOC109692632</name>
</gene>
<dbReference type="OrthoDB" id="9906043at2759"/>
<organism evidence="1">
    <name type="scientific">Castor canadensis</name>
    <name type="common">American beaver</name>
    <dbReference type="NCBI Taxonomy" id="51338"/>
    <lineage>
        <taxon>Eukaryota</taxon>
        <taxon>Metazoa</taxon>
        <taxon>Chordata</taxon>
        <taxon>Craniata</taxon>
        <taxon>Vertebrata</taxon>
        <taxon>Euteleostomi</taxon>
        <taxon>Mammalia</taxon>
        <taxon>Eutheria</taxon>
        <taxon>Euarchontoglires</taxon>
        <taxon>Glires</taxon>
        <taxon>Rodentia</taxon>
        <taxon>Castorimorpha</taxon>
        <taxon>Castoridae</taxon>
        <taxon>Castor</taxon>
    </lineage>
</organism>
<reference evidence="1" key="1">
    <citation type="submission" date="2025-08" db="UniProtKB">
        <authorList>
            <consortium name="RefSeq"/>
        </authorList>
    </citation>
    <scope>IDENTIFICATION</scope>
    <source>
        <tissue evidence="1">Leukocyte</tissue>
    </source>
</reference>
<dbReference type="AlphaFoldDB" id="A0A8B7VDD9"/>
<sequence length="165" mass="19119">MQNERVLESWRLPSRFLRKTWNVRFAYVEPTLCPWDEANLVMALLAVNFPVAWPLLCPTDSELTILSIQYHLSIAKIGLALFNTIPWWKPVKTVASRNTHAVSGDICTSMFIAALVTMANLWNQRRHLMTDEWITKLWHIPTAEYYSAIKNDITSFAGTWMEHIV</sequence>
<accession>A0A8B7VDD9</accession>
<protein>
    <submittedName>
        <fullName evidence="1">Uncharacterized protein LOC109692632 isoform X2</fullName>
    </submittedName>
</protein>
<name>A0A8B7VDD9_CASCN</name>
<evidence type="ECO:0000313" key="1">
    <source>
        <dbReference type="RefSeq" id="XP_020028964.1"/>
    </source>
</evidence>
<dbReference type="RefSeq" id="XP_020028964.1">
    <property type="nucleotide sequence ID" value="XM_020173375.1"/>
</dbReference>
<proteinExistence type="predicted"/>